<reference evidence="6" key="2">
    <citation type="submission" date="2023-06" db="EMBL/GenBank/DDBJ databases">
        <authorList>
            <person name="Ma L."/>
            <person name="Liu K.-W."/>
            <person name="Li Z."/>
            <person name="Hsiao Y.-Y."/>
            <person name="Qi Y."/>
            <person name="Fu T."/>
            <person name="Tang G."/>
            <person name="Zhang D."/>
            <person name="Sun W.-H."/>
            <person name="Liu D.-K."/>
            <person name="Li Y."/>
            <person name="Chen G.-Z."/>
            <person name="Liu X.-D."/>
            <person name="Liao X.-Y."/>
            <person name="Jiang Y.-T."/>
            <person name="Yu X."/>
            <person name="Hao Y."/>
            <person name="Huang J."/>
            <person name="Zhao X.-W."/>
            <person name="Ke S."/>
            <person name="Chen Y.-Y."/>
            <person name="Wu W.-L."/>
            <person name="Hsu J.-L."/>
            <person name="Lin Y.-F."/>
            <person name="Huang M.-D."/>
            <person name="Li C.-Y."/>
            <person name="Huang L."/>
            <person name="Wang Z.-W."/>
            <person name="Zhao X."/>
            <person name="Zhong W.-Y."/>
            <person name="Peng D.-H."/>
            <person name="Ahmad S."/>
            <person name="Lan S."/>
            <person name="Zhang J.-S."/>
            <person name="Tsai W.-C."/>
            <person name="Van De Peer Y."/>
            <person name="Liu Z.-J."/>
        </authorList>
    </citation>
    <scope>NUCLEOTIDE SEQUENCE</scope>
    <source>
        <strain evidence="6">CP</strain>
        <tissue evidence="6">Leaves</tissue>
    </source>
</reference>
<reference evidence="6" key="1">
    <citation type="journal article" date="2023" name="Nat. Commun.">
        <title>Diploid and tetraploid genomes of Acorus and the evolution of monocots.</title>
        <authorList>
            <person name="Ma L."/>
            <person name="Liu K.W."/>
            <person name="Li Z."/>
            <person name="Hsiao Y.Y."/>
            <person name="Qi Y."/>
            <person name="Fu T."/>
            <person name="Tang G.D."/>
            <person name="Zhang D."/>
            <person name="Sun W.H."/>
            <person name="Liu D.K."/>
            <person name="Li Y."/>
            <person name="Chen G.Z."/>
            <person name="Liu X.D."/>
            <person name="Liao X.Y."/>
            <person name="Jiang Y.T."/>
            <person name="Yu X."/>
            <person name="Hao Y."/>
            <person name="Huang J."/>
            <person name="Zhao X.W."/>
            <person name="Ke S."/>
            <person name="Chen Y.Y."/>
            <person name="Wu W.L."/>
            <person name="Hsu J.L."/>
            <person name="Lin Y.F."/>
            <person name="Huang M.D."/>
            <person name="Li C.Y."/>
            <person name="Huang L."/>
            <person name="Wang Z.W."/>
            <person name="Zhao X."/>
            <person name="Zhong W.Y."/>
            <person name="Peng D.H."/>
            <person name="Ahmad S."/>
            <person name="Lan S."/>
            <person name="Zhang J.S."/>
            <person name="Tsai W.C."/>
            <person name="Van de Peer Y."/>
            <person name="Liu Z.J."/>
        </authorList>
    </citation>
    <scope>NUCLEOTIDE SEQUENCE</scope>
    <source>
        <strain evidence="6">CP</strain>
    </source>
</reference>
<proteinExistence type="inferred from homology"/>
<protein>
    <recommendedName>
        <fullName evidence="5">C2H2-type domain-containing protein</fullName>
    </recommendedName>
</protein>
<keyword evidence="7" id="KW-1185">Reference proteome</keyword>
<dbReference type="SUPFAM" id="SSF57667">
    <property type="entry name" value="beta-beta-alpha zinc fingers"/>
    <property type="match status" value="1"/>
</dbReference>
<keyword evidence="1" id="KW-0479">Metal-binding</keyword>
<dbReference type="EMBL" id="JAUJYO010000017">
    <property type="protein sequence ID" value="KAK1292577.1"/>
    <property type="molecule type" value="Genomic_DNA"/>
</dbReference>
<dbReference type="InterPro" id="IPR040048">
    <property type="entry name" value="ZNF277"/>
</dbReference>
<evidence type="ECO:0000313" key="6">
    <source>
        <dbReference type="EMBL" id="KAK1292577.1"/>
    </source>
</evidence>
<comment type="similarity">
    <text evidence="3">Belongs to the ZNF277 family.</text>
</comment>
<dbReference type="PANTHER" id="PTHR13267">
    <property type="entry name" value="ZINC FINGER PROTEIN 277"/>
    <property type="match status" value="1"/>
</dbReference>
<feature type="compositionally biased region" description="Acidic residues" evidence="4">
    <location>
        <begin position="10"/>
        <end position="37"/>
    </location>
</feature>
<organism evidence="6 7">
    <name type="scientific">Acorus calamus</name>
    <name type="common">Sweet flag</name>
    <dbReference type="NCBI Taxonomy" id="4465"/>
    <lineage>
        <taxon>Eukaryota</taxon>
        <taxon>Viridiplantae</taxon>
        <taxon>Streptophyta</taxon>
        <taxon>Embryophyta</taxon>
        <taxon>Tracheophyta</taxon>
        <taxon>Spermatophyta</taxon>
        <taxon>Magnoliopsida</taxon>
        <taxon>Liliopsida</taxon>
        <taxon>Acoraceae</taxon>
        <taxon>Acorus</taxon>
    </lineage>
</organism>
<evidence type="ECO:0000256" key="3">
    <source>
        <dbReference type="ARBA" id="ARBA00034119"/>
    </source>
</evidence>
<dbReference type="InterPro" id="IPR013087">
    <property type="entry name" value="Znf_C2H2_type"/>
</dbReference>
<gene>
    <name evidence="6" type="primary">PRMT3</name>
    <name evidence="6" type="ORF">QJS10_CPB17g01655</name>
</gene>
<evidence type="ECO:0000256" key="1">
    <source>
        <dbReference type="ARBA" id="ARBA00022723"/>
    </source>
</evidence>
<accession>A0AAV9CVG9</accession>
<dbReference type="InterPro" id="IPR036236">
    <property type="entry name" value="Znf_C2H2_sf"/>
</dbReference>
<dbReference type="AlphaFoldDB" id="A0AAV9CVG9"/>
<dbReference type="PROSITE" id="PS00028">
    <property type="entry name" value="ZINC_FINGER_C2H2_1"/>
    <property type="match status" value="1"/>
</dbReference>
<evidence type="ECO:0000256" key="2">
    <source>
        <dbReference type="ARBA" id="ARBA00022833"/>
    </source>
</evidence>
<sequence length="113" mass="13499">MAENIYRADEEIEEEEEEEEEQQIETWDDWGTDEEDSEPDLLCLFCDRRFGSVELLFVHCESNHSFDFPGLRKDLLLDFYGCFKLINYVRSQVRFTSQPLIGLCEKDWIFISL</sequence>
<dbReference type="GO" id="GO:0046872">
    <property type="term" value="F:metal ion binding"/>
    <property type="evidence" value="ECO:0007669"/>
    <property type="project" value="UniProtKB-KW"/>
</dbReference>
<evidence type="ECO:0000259" key="5">
    <source>
        <dbReference type="PROSITE" id="PS00028"/>
    </source>
</evidence>
<evidence type="ECO:0000313" key="7">
    <source>
        <dbReference type="Proteomes" id="UP001180020"/>
    </source>
</evidence>
<feature type="domain" description="C2H2-type" evidence="5">
    <location>
        <begin position="43"/>
        <end position="64"/>
    </location>
</feature>
<feature type="region of interest" description="Disordered" evidence="4">
    <location>
        <begin position="1"/>
        <end position="37"/>
    </location>
</feature>
<comment type="caution">
    <text evidence="6">The sequence shown here is derived from an EMBL/GenBank/DDBJ whole genome shotgun (WGS) entry which is preliminary data.</text>
</comment>
<dbReference type="Proteomes" id="UP001180020">
    <property type="component" value="Unassembled WGS sequence"/>
</dbReference>
<name>A0AAV9CVG9_ACOCL</name>
<keyword evidence="2" id="KW-0862">Zinc</keyword>
<dbReference type="PANTHER" id="PTHR13267:SF3">
    <property type="entry name" value="ZINC FINGER PROTEIN 277"/>
    <property type="match status" value="1"/>
</dbReference>
<evidence type="ECO:0000256" key="4">
    <source>
        <dbReference type="SAM" id="MobiDB-lite"/>
    </source>
</evidence>